<reference evidence="2 3" key="1">
    <citation type="submission" date="2015-09" db="EMBL/GenBank/DDBJ databases">
        <authorList>
            <consortium name="Swine Surveillance"/>
        </authorList>
    </citation>
    <scope>NUCLEOTIDE SEQUENCE [LARGE SCALE GENOMIC DNA]</scope>
    <source>
        <strain evidence="2 3">CECT 8399</strain>
    </source>
</reference>
<dbReference type="InterPro" id="IPR000073">
    <property type="entry name" value="AB_hydrolase_1"/>
</dbReference>
<gene>
    <name evidence="2" type="primary">hsaD_1</name>
    <name evidence="2" type="ORF">PHA8399_01959</name>
</gene>
<dbReference type="Gene3D" id="3.40.50.1820">
    <property type="entry name" value="alpha/beta hydrolase"/>
    <property type="match status" value="1"/>
</dbReference>
<dbReference type="InterPro" id="IPR029058">
    <property type="entry name" value="AB_hydrolase_fold"/>
</dbReference>
<dbReference type="InterPro" id="IPR050266">
    <property type="entry name" value="AB_hydrolase_sf"/>
</dbReference>
<dbReference type="STRING" id="1396826.PHA8399_01959"/>
<dbReference type="SUPFAM" id="SSF53474">
    <property type="entry name" value="alpha/beta-Hydrolases"/>
    <property type="match status" value="1"/>
</dbReference>
<protein>
    <submittedName>
        <fullName evidence="2">4,5:9,10-diseco-3-hydroxy-5,9, 17-trioxoandrosta-1(10),2-diene-4-oate hydrolase</fullName>
        <ecNumber evidence="2">3.7.1.17</ecNumber>
    </submittedName>
</protein>
<dbReference type="GO" id="GO:0102296">
    <property type="term" value="F:4,5-9,10-diseco-3-hydroxy-5,9,17-trioxoandrosta-1(10),2-diene-4-oate hydrolase activity"/>
    <property type="evidence" value="ECO:0007669"/>
    <property type="project" value="UniProtKB-EC"/>
</dbReference>
<dbReference type="PANTHER" id="PTHR43798:SF5">
    <property type="entry name" value="MONOACYLGLYCEROL LIPASE ABHD6"/>
    <property type="match status" value="1"/>
</dbReference>
<evidence type="ECO:0000313" key="2">
    <source>
        <dbReference type="EMBL" id="CUH99833.1"/>
    </source>
</evidence>
<organism evidence="2 3">
    <name type="scientific">Leisingera aquaemixtae</name>
    <dbReference type="NCBI Taxonomy" id="1396826"/>
    <lineage>
        <taxon>Bacteria</taxon>
        <taxon>Pseudomonadati</taxon>
        <taxon>Pseudomonadota</taxon>
        <taxon>Alphaproteobacteria</taxon>
        <taxon>Rhodobacterales</taxon>
        <taxon>Roseobacteraceae</taxon>
        <taxon>Leisingera</taxon>
    </lineage>
</organism>
<feature type="domain" description="AB hydrolase-1" evidence="1">
    <location>
        <begin position="18"/>
        <end position="252"/>
    </location>
</feature>
<dbReference type="RefSeq" id="WP_158509259.1">
    <property type="nucleotide sequence ID" value="NZ_CYSR01000021.1"/>
</dbReference>
<keyword evidence="2" id="KW-0378">Hydrolase</keyword>
<dbReference type="PANTHER" id="PTHR43798">
    <property type="entry name" value="MONOACYLGLYCEROL LIPASE"/>
    <property type="match status" value="1"/>
</dbReference>
<dbReference type="AlphaFoldDB" id="A0A0P1H9K2"/>
<dbReference type="PRINTS" id="PR00111">
    <property type="entry name" value="ABHYDROLASE"/>
</dbReference>
<dbReference type="Proteomes" id="UP000051326">
    <property type="component" value="Unassembled WGS sequence"/>
</dbReference>
<proteinExistence type="predicted"/>
<accession>A0A0P1H9K2</accession>
<sequence>MAGLGGTDFIEAGSGPKVILIHSSVAGARQWGNLMSALSDKFHLIAINLFGYGATDGWPKSETQTLEDQARLLQPFLPDDGEKVSIVGHSYGGSVAMKAAALFKDHIDRLVLIEPNPFYLLEQNGRDVAFQEATSLRNTIKQSGKDNTWPIAAEVFANYWTGQGSWDAMPEERRAKFTKALEPNFHEWDGVMNEKTPLSDWEAQLPSNTTVVSAADTVRSIDEIVSLMRENIPHWRFEMIERGGHMAAMTKPDLMNPIIERALER</sequence>
<dbReference type="GO" id="GO:0046464">
    <property type="term" value="P:acylglycerol catabolic process"/>
    <property type="evidence" value="ECO:0007669"/>
    <property type="project" value="TreeGrafter"/>
</dbReference>
<dbReference type="Pfam" id="PF00561">
    <property type="entry name" value="Abhydrolase_1"/>
    <property type="match status" value="1"/>
</dbReference>
<dbReference type="EMBL" id="CYSR01000021">
    <property type="protein sequence ID" value="CUH99833.1"/>
    <property type="molecule type" value="Genomic_DNA"/>
</dbReference>
<name>A0A0P1H9K2_9RHOB</name>
<dbReference type="GO" id="GO:0047372">
    <property type="term" value="F:monoacylglycerol lipase activity"/>
    <property type="evidence" value="ECO:0007669"/>
    <property type="project" value="TreeGrafter"/>
</dbReference>
<dbReference type="EC" id="3.7.1.17" evidence="2"/>
<evidence type="ECO:0000259" key="1">
    <source>
        <dbReference type="Pfam" id="PF00561"/>
    </source>
</evidence>
<evidence type="ECO:0000313" key="3">
    <source>
        <dbReference type="Proteomes" id="UP000051326"/>
    </source>
</evidence>
<dbReference type="GO" id="GO:0016020">
    <property type="term" value="C:membrane"/>
    <property type="evidence" value="ECO:0007669"/>
    <property type="project" value="TreeGrafter"/>
</dbReference>